<sequence length="139" mass="15092">MTAEHDIQNEIRNDLSGTCLAFRANVGTGWVGRGKPLIADRQMAVFVSPGDVVLRSGRRFSTGLPPGFSDLFGGVPITITPEMVGTTILQFFAIEVKDRKGRLREQQGPFLTSIKRHGGRSGIARSVADARDIVHADCK</sequence>
<dbReference type="InterPro" id="IPR014883">
    <property type="entry name" value="VRR_NUC"/>
</dbReference>
<dbReference type="Pfam" id="PF08774">
    <property type="entry name" value="VRR_NUC"/>
    <property type="match status" value="1"/>
</dbReference>
<evidence type="ECO:0000313" key="6">
    <source>
        <dbReference type="Proteomes" id="UP001449795"/>
    </source>
</evidence>
<organism evidence="5 6">
    <name type="scientific">Nguyenibacter vanlangensis</name>
    <dbReference type="NCBI Taxonomy" id="1216886"/>
    <lineage>
        <taxon>Bacteria</taxon>
        <taxon>Pseudomonadati</taxon>
        <taxon>Pseudomonadota</taxon>
        <taxon>Alphaproteobacteria</taxon>
        <taxon>Acetobacterales</taxon>
        <taxon>Acetobacteraceae</taxon>
        <taxon>Nguyenibacter</taxon>
    </lineage>
</organism>
<dbReference type="Proteomes" id="UP001449795">
    <property type="component" value="Chromosome"/>
</dbReference>
<evidence type="ECO:0000313" key="5">
    <source>
        <dbReference type="EMBL" id="XAE41672.1"/>
    </source>
</evidence>
<evidence type="ECO:0000256" key="2">
    <source>
        <dbReference type="ARBA" id="ARBA00022722"/>
    </source>
</evidence>
<comment type="cofactor">
    <cofactor evidence="1">
        <name>Mg(2+)</name>
        <dbReference type="ChEBI" id="CHEBI:18420"/>
    </cofactor>
</comment>
<keyword evidence="6" id="KW-1185">Reference proteome</keyword>
<keyword evidence="3" id="KW-0378">Hydrolase</keyword>
<evidence type="ECO:0000256" key="1">
    <source>
        <dbReference type="ARBA" id="ARBA00001946"/>
    </source>
</evidence>
<accession>A0ABZ3D1N9</accession>
<dbReference type="RefSeq" id="WP_342627549.1">
    <property type="nucleotide sequence ID" value="NZ_CP152276.1"/>
</dbReference>
<evidence type="ECO:0000259" key="4">
    <source>
        <dbReference type="Pfam" id="PF08774"/>
    </source>
</evidence>
<gene>
    <name evidence="5" type="ORF">AAC691_15455</name>
</gene>
<dbReference type="EMBL" id="CP152276">
    <property type="protein sequence ID" value="XAE41672.1"/>
    <property type="molecule type" value="Genomic_DNA"/>
</dbReference>
<feature type="domain" description="VRR-NUC" evidence="4">
    <location>
        <begin position="63"/>
        <end position="127"/>
    </location>
</feature>
<evidence type="ECO:0000256" key="3">
    <source>
        <dbReference type="ARBA" id="ARBA00022801"/>
    </source>
</evidence>
<reference evidence="5 6" key="1">
    <citation type="submission" date="2024-04" db="EMBL/GenBank/DDBJ databases">
        <title>Complete genome sequence of Nguyenibacter vanlangesis HBCM-1154, a strain capable of nitrogen fixation, IAA production, and phosphorus solubilization isolated from sugarcane soil.</title>
        <authorList>
            <person name="MY HANH P."/>
        </authorList>
    </citation>
    <scope>NUCLEOTIDE SEQUENCE [LARGE SCALE GENOMIC DNA]</scope>
    <source>
        <strain evidence="5 6">HBCM 1154</strain>
    </source>
</reference>
<dbReference type="Gene3D" id="3.40.1350.10">
    <property type="match status" value="1"/>
</dbReference>
<proteinExistence type="predicted"/>
<dbReference type="InterPro" id="IPR011856">
    <property type="entry name" value="tRNA_endonuc-like_dom_sf"/>
</dbReference>
<name>A0ABZ3D1N9_9PROT</name>
<keyword evidence="2" id="KW-0540">Nuclease</keyword>
<protein>
    <submittedName>
        <fullName evidence="5">VRR-NUC domain-containing protein</fullName>
    </submittedName>
</protein>